<dbReference type="InterPro" id="IPR011993">
    <property type="entry name" value="PH-like_dom_sf"/>
</dbReference>
<name>A0A9W7M3K3_HIBTR</name>
<dbReference type="Gene3D" id="2.30.29.30">
    <property type="entry name" value="Pleckstrin-homology domain (PH domain)/Phosphotyrosine-binding domain (PTB)"/>
    <property type="match status" value="1"/>
</dbReference>
<evidence type="ECO:0000313" key="3">
    <source>
        <dbReference type="EMBL" id="GMI88412.1"/>
    </source>
</evidence>
<comment type="similarity">
    <text evidence="1">Belongs to the GEM family.</text>
</comment>
<proteinExistence type="inferred from homology"/>
<organism evidence="3 4">
    <name type="scientific">Hibiscus trionum</name>
    <name type="common">Flower of an hour</name>
    <dbReference type="NCBI Taxonomy" id="183268"/>
    <lineage>
        <taxon>Eukaryota</taxon>
        <taxon>Viridiplantae</taxon>
        <taxon>Streptophyta</taxon>
        <taxon>Embryophyta</taxon>
        <taxon>Tracheophyta</taxon>
        <taxon>Spermatophyta</taxon>
        <taxon>Magnoliopsida</taxon>
        <taxon>eudicotyledons</taxon>
        <taxon>Gunneridae</taxon>
        <taxon>Pentapetalae</taxon>
        <taxon>rosids</taxon>
        <taxon>malvids</taxon>
        <taxon>Malvales</taxon>
        <taxon>Malvaceae</taxon>
        <taxon>Malvoideae</taxon>
        <taxon>Hibiscus</taxon>
    </lineage>
</organism>
<reference evidence="3" key="1">
    <citation type="submission" date="2023-05" db="EMBL/GenBank/DDBJ databases">
        <title>Genome and transcriptome analyses reveal genes involved in the formation of fine ridges on petal epidermal cells in Hibiscus trionum.</title>
        <authorList>
            <person name="Koshimizu S."/>
            <person name="Masuda S."/>
            <person name="Ishii T."/>
            <person name="Shirasu K."/>
            <person name="Hoshino A."/>
            <person name="Arita M."/>
        </authorList>
    </citation>
    <scope>NUCLEOTIDE SEQUENCE</scope>
    <source>
        <strain evidence="3">Hamamatsu line</strain>
    </source>
</reference>
<keyword evidence="4" id="KW-1185">Reference proteome</keyword>
<dbReference type="InterPro" id="IPR037848">
    <property type="entry name" value="GEM-like"/>
</dbReference>
<feature type="domain" description="GRAM" evidence="2">
    <location>
        <begin position="106"/>
        <end position="184"/>
    </location>
</feature>
<evidence type="ECO:0000313" key="4">
    <source>
        <dbReference type="Proteomes" id="UP001165190"/>
    </source>
</evidence>
<protein>
    <recommendedName>
        <fullName evidence="2">GRAM domain-containing protein</fullName>
    </recommendedName>
</protein>
<dbReference type="OrthoDB" id="1736712at2759"/>
<evidence type="ECO:0000259" key="2">
    <source>
        <dbReference type="SMART" id="SM00568"/>
    </source>
</evidence>
<dbReference type="EMBL" id="BSYR01000022">
    <property type="protein sequence ID" value="GMI88412.1"/>
    <property type="molecule type" value="Genomic_DNA"/>
</dbReference>
<accession>A0A9W7M3K3</accession>
<dbReference type="SMART" id="SM00568">
    <property type="entry name" value="GRAM"/>
    <property type="match status" value="1"/>
</dbReference>
<dbReference type="Pfam" id="PF02893">
    <property type="entry name" value="GRAM"/>
    <property type="match status" value="1"/>
</dbReference>
<comment type="caution">
    <text evidence="3">The sequence shown here is derived from an EMBL/GenBank/DDBJ whole genome shotgun (WGS) entry which is preliminary data.</text>
</comment>
<dbReference type="Proteomes" id="UP001165190">
    <property type="component" value="Unassembled WGS sequence"/>
</dbReference>
<dbReference type="AlphaFoldDB" id="A0A9W7M3K3"/>
<evidence type="ECO:0000256" key="1">
    <source>
        <dbReference type="ARBA" id="ARBA00009414"/>
    </source>
</evidence>
<dbReference type="InterPro" id="IPR004182">
    <property type="entry name" value="GRAM"/>
</dbReference>
<sequence length="232" mass="26135">MKNQILEQVIGVPMKSIIYQVELTPRRYLPDTAGRYCIPSSDGGPNTFRKSKGNFVLKRMNKLGKKADTFAHGVREHVKLGPKITETVKGKLSLGARILQVGGVNKIFKRLFSVGEGEKLMKACQCYLSTTAGPIAGLLFISSQKVAFCSDRSIKIPSPNGEFLRVHYKVLIPLEKIKGVNESENMKKPSQKYMEIMTVDGFELWFMGFLNHQKAFKYLEQAISQRLLQVTF</sequence>
<dbReference type="PANTHER" id="PTHR31969">
    <property type="entry name" value="GEM-LIKE PROTEIN 2"/>
    <property type="match status" value="1"/>
</dbReference>
<gene>
    <name evidence="3" type="ORF">HRI_002510500</name>
</gene>